<evidence type="ECO:0000313" key="3">
    <source>
        <dbReference type="Proteomes" id="UP001575105"/>
    </source>
</evidence>
<proteinExistence type="predicted"/>
<evidence type="ECO:0008006" key="4">
    <source>
        <dbReference type="Google" id="ProtNLM"/>
    </source>
</evidence>
<protein>
    <recommendedName>
        <fullName evidence="4">Helix-turn-helix domain-containing protein</fullName>
    </recommendedName>
</protein>
<organism evidence="2 3">
    <name type="scientific">Natronomicrosphaera hydrolytica</name>
    <dbReference type="NCBI Taxonomy" id="3242702"/>
    <lineage>
        <taxon>Bacteria</taxon>
        <taxon>Pseudomonadati</taxon>
        <taxon>Planctomycetota</taxon>
        <taxon>Phycisphaerae</taxon>
        <taxon>Phycisphaerales</taxon>
        <taxon>Phycisphaeraceae</taxon>
        <taxon>Natronomicrosphaera</taxon>
    </lineage>
</organism>
<feature type="region of interest" description="Disordered" evidence="1">
    <location>
        <begin position="88"/>
        <end position="116"/>
    </location>
</feature>
<evidence type="ECO:0000313" key="2">
    <source>
        <dbReference type="EMBL" id="MFA9480316.1"/>
    </source>
</evidence>
<keyword evidence="3" id="KW-1185">Reference proteome</keyword>
<reference evidence="2 3" key="1">
    <citation type="submission" date="2024-08" db="EMBL/GenBank/DDBJ databases">
        <title>Whole-genome sequencing of halo(alkali)philic microorganisms from hypersaline lakes.</title>
        <authorList>
            <person name="Sorokin D.Y."/>
            <person name="Merkel A.Y."/>
            <person name="Messina E."/>
            <person name="Yakimov M."/>
        </authorList>
    </citation>
    <scope>NUCLEOTIDE SEQUENCE [LARGE SCALE GENOMIC DNA]</scope>
    <source>
        <strain evidence="2 3">AB-hyl4</strain>
    </source>
</reference>
<accession>A0ABV4U9P0</accession>
<gene>
    <name evidence="2" type="ORF">ACERK3_18755</name>
</gene>
<dbReference type="Proteomes" id="UP001575105">
    <property type="component" value="Unassembled WGS sequence"/>
</dbReference>
<dbReference type="RefSeq" id="WP_425347233.1">
    <property type="nucleotide sequence ID" value="NZ_JBGUBD010000018.1"/>
</dbReference>
<name>A0ABV4U9P0_9BACT</name>
<dbReference type="EMBL" id="JBGUBD010000018">
    <property type="protein sequence ID" value="MFA9480316.1"/>
    <property type="molecule type" value="Genomic_DNA"/>
</dbReference>
<evidence type="ECO:0000256" key="1">
    <source>
        <dbReference type="SAM" id="MobiDB-lite"/>
    </source>
</evidence>
<comment type="caution">
    <text evidence="2">The sequence shown here is derived from an EMBL/GenBank/DDBJ whole genome shotgun (WGS) entry which is preliminary data.</text>
</comment>
<sequence>MNKQHTPPSSPTATPAGPLTLEEVQTAFATLADQYPPLLSLTQAAELAHYTPGSLKKLVSQDRFPASAIRARPLRFWRDRFTLEVFNGATSPRRSAKPFKEQPKATPSVRTESTTR</sequence>